<gene>
    <name evidence="1" type="ORF">QAD02_002605</name>
</gene>
<accession>A0ACC2NJS4</accession>
<dbReference type="EMBL" id="CM056743">
    <property type="protein sequence ID" value="KAJ8671346.1"/>
    <property type="molecule type" value="Genomic_DNA"/>
</dbReference>
<protein>
    <submittedName>
        <fullName evidence="1">Uncharacterized protein</fullName>
    </submittedName>
</protein>
<comment type="caution">
    <text evidence="1">The sequence shown here is derived from an EMBL/GenBank/DDBJ whole genome shotgun (WGS) entry which is preliminary data.</text>
</comment>
<evidence type="ECO:0000313" key="2">
    <source>
        <dbReference type="Proteomes" id="UP001239111"/>
    </source>
</evidence>
<organism evidence="1 2">
    <name type="scientific">Eretmocerus hayati</name>
    <dbReference type="NCBI Taxonomy" id="131215"/>
    <lineage>
        <taxon>Eukaryota</taxon>
        <taxon>Metazoa</taxon>
        <taxon>Ecdysozoa</taxon>
        <taxon>Arthropoda</taxon>
        <taxon>Hexapoda</taxon>
        <taxon>Insecta</taxon>
        <taxon>Pterygota</taxon>
        <taxon>Neoptera</taxon>
        <taxon>Endopterygota</taxon>
        <taxon>Hymenoptera</taxon>
        <taxon>Apocrita</taxon>
        <taxon>Proctotrupomorpha</taxon>
        <taxon>Chalcidoidea</taxon>
        <taxon>Aphelinidae</taxon>
        <taxon>Aphelininae</taxon>
        <taxon>Eretmocerus</taxon>
    </lineage>
</organism>
<keyword evidence="2" id="KW-1185">Reference proteome</keyword>
<reference evidence="1" key="1">
    <citation type="submission" date="2023-04" db="EMBL/GenBank/DDBJ databases">
        <title>A chromosome-level genome assembly of the parasitoid wasp Eretmocerus hayati.</title>
        <authorList>
            <person name="Zhong Y."/>
            <person name="Liu S."/>
            <person name="Liu Y."/>
        </authorList>
    </citation>
    <scope>NUCLEOTIDE SEQUENCE</scope>
    <source>
        <strain evidence="1">ZJU_SS_LIU_2023</strain>
    </source>
</reference>
<sequence>MIFIDMQGFKFQSNNEFIVKEVVIINSKSEGAYHHWLFDPPCAKDDLDFADWTTAEWLTRNHHGLNWDSGVVPYAGVTDHFEHTLIRECELDEPVLIYVTGHEKREWLRILAPKFFSTRPEVQIIDIYDHYNIEASDYEKLPYRYYDCIHHENSRYKCALRTIYYMAYIYENLDHKEDQ</sequence>
<dbReference type="Proteomes" id="UP001239111">
    <property type="component" value="Chromosome 3"/>
</dbReference>
<proteinExistence type="predicted"/>
<evidence type="ECO:0000313" key="1">
    <source>
        <dbReference type="EMBL" id="KAJ8671346.1"/>
    </source>
</evidence>
<name>A0ACC2NJS4_9HYME</name>